<organism evidence="1 2">
    <name type="scientific">Leucocoprinus birnbaumii</name>
    <dbReference type="NCBI Taxonomy" id="56174"/>
    <lineage>
        <taxon>Eukaryota</taxon>
        <taxon>Fungi</taxon>
        <taxon>Dikarya</taxon>
        <taxon>Basidiomycota</taxon>
        <taxon>Agaricomycotina</taxon>
        <taxon>Agaricomycetes</taxon>
        <taxon>Agaricomycetidae</taxon>
        <taxon>Agaricales</taxon>
        <taxon>Agaricineae</taxon>
        <taxon>Agaricaceae</taxon>
        <taxon>Leucocoprinus</taxon>
    </lineage>
</organism>
<sequence>MPLLFNLRVAGRIRTLEPDGNFYDVQLEGPDIDSPWRVEWENGIQGIGLTMFYTAGDGESRSPIDGGGETRLLLLLIRKERGYGIPATDPFVRHGGPAT</sequence>
<dbReference type="AlphaFoldDB" id="A0AAD5VSQ9"/>
<keyword evidence="2" id="KW-1185">Reference proteome</keyword>
<comment type="caution">
    <text evidence="1">The sequence shown here is derived from an EMBL/GenBank/DDBJ whole genome shotgun (WGS) entry which is preliminary data.</text>
</comment>
<evidence type="ECO:0000313" key="1">
    <source>
        <dbReference type="EMBL" id="KAJ3565935.1"/>
    </source>
</evidence>
<gene>
    <name evidence="1" type="ORF">NP233_g7318</name>
</gene>
<reference evidence="1" key="1">
    <citation type="submission" date="2022-07" db="EMBL/GenBank/DDBJ databases">
        <title>Genome Sequence of Leucocoprinus birnbaumii.</title>
        <authorList>
            <person name="Buettner E."/>
        </authorList>
    </citation>
    <scope>NUCLEOTIDE SEQUENCE</scope>
    <source>
        <strain evidence="1">VT141</strain>
    </source>
</reference>
<dbReference type="EMBL" id="JANIEX010000526">
    <property type="protein sequence ID" value="KAJ3565935.1"/>
    <property type="molecule type" value="Genomic_DNA"/>
</dbReference>
<dbReference type="Proteomes" id="UP001213000">
    <property type="component" value="Unassembled WGS sequence"/>
</dbReference>
<protein>
    <submittedName>
        <fullName evidence="1">Uncharacterized protein</fullName>
    </submittedName>
</protein>
<accession>A0AAD5VSQ9</accession>
<evidence type="ECO:0000313" key="2">
    <source>
        <dbReference type="Proteomes" id="UP001213000"/>
    </source>
</evidence>
<proteinExistence type="predicted"/>
<name>A0AAD5VSQ9_9AGAR</name>